<dbReference type="Proteomes" id="UP000789920">
    <property type="component" value="Unassembled WGS sequence"/>
</dbReference>
<gene>
    <name evidence="1" type="ORF">RPERSI_LOCUS12801</name>
</gene>
<evidence type="ECO:0000313" key="2">
    <source>
        <dbReference type="Proteomes" id="UP000789920"/>
    </source>
</evidence>
<comment type="caution">
    <text evidence="1">The sequence shown here is derived from an EMBL/GenBank/DDBJ whole genome shotgun (WGS) entry which is preliminary data.</text>
</comment>
<evidence type="ECO:0000313" key="1">
    <source>
        <dbReference type="EMBL" id="CAG8737436.1"/>
    </source>
</evidence>
<accession>A0ACA9Q5D1</accession>
<dbReference type="EMBL" id="CAJVQC010027777">
    <property type="protein sequence ID" value="CAG8737436.1"/>
    <property type="molecule type" value="Genomic_DNA"/>
</dbReference>
<protein>
    <submittedName>
        <fullName evidence="1">10073_t:CDS:1</fullName>
    </submittedName>
</protein>
<keyword evidence="2" id="KW-1185">Reference proteome</keyword>
<proteinExistence type="predicted"/>
<feature type="non-terminal residue" evidence="1">
    <location>
        <position position="307"/>
    </location>
</feature>
<name>A0ACA9Q5D1_9GLOM</name>
<reference evidence="1" key="1">
    <citation type="submission" date="2021-06" db="EMBL/GenBank/DDBJ databases">
        <authorList>
            <person name="Kallberg Y."/>
            <person name="Tangrot J."/>
            <person name="Rosling A."/>
        </authorList>
    </citation>
    <scope>NUCLEOTIDE SEQUENCE</scope>
    <source>
        <strain evidence="1">MA461A</strain>
    </source>
</reference>
<organism evidence="1 2">
    <name type="scientific">Racocetra persica</name>
    <dbReference type="NCBI Taxonomy" id="160502"/>
    <lineage>
        <taxon>Eukaryota</taxon>
        <taxon>Fungi</taxon>
        <taxon>Fungi incertae sedis</taxon>
        <taxon>Mucoromycota</taxon>
        <taxon>Glomeromycotina</taxon>
        <taxon>Glomeromycetes</taxon>
        <taxon>Diversisporales</taxon>
        <taxon>Gigasporaceae</taxon>
        <taxon>Racocetra</taxon>
    </lineage>
</organism>
<sequence length="307" mass="36174">MQYMLKKQTNEKKITLYGGFDEEEMMEWWKKYNTILPTMNKWQKDQIEDITGKIPLFLNNLLESSYDNFEKALDYLNKKLKSKIKEPMTNFSDTIPEGRRDFHVNLMSSFLAQGCPPSGYGVNDFDHRFFYIENEICYYVCGMARDCMANYLYEKGKMEVFADINWISCIKTFKNNPTVMGFIVEKACIANIWKNGLTVNGTNFKPNEIKFFYKEIKISASEGTCTFYLPRIWNQKDIDGLLISYQTVRGRIKLCVAPIQITLNKDNHKNSESSFFDSIWRELELPKYDDIEILFIWITYKSDANKE</sequence>